<gene>
    <name evidence="2" type="ORF">SGQ83_00400</name>
</gene>
<organism evidence="2 3">
    <name type="scientific">Flavobacterium cupriresistens</name>
    <dbReference type="NCBI Taxonomy" id="2893885"/>
    <lineage>
        <taxon>Bacteria</taxon>
        <taxon>Pseudomonadati</taxon>
        <taxon>Bacteroidota</taxon>
        <taxon>Flavobacteriia</taxon>
        <taxon>Flavobacteriales</taxon>
        <taxon>Flavobacteriaceae</taxon>
        <taxon>Flavobacterium</taxon>
    </lineage>
</organism>
<keyword evidence="1" id="KW-0812">Transmembrane</keyword>
<accession>A0ABU4R6F6</accession>
<sequence length="95" mass="11177">MKNLRTNMSEWFDRLDKRWQALPVTKQHRYTLYFFTGYVLLTVGVIFKVGLDMAKSNKDMEIKHIENPALKNKESPATIQDTLITILKNKIYEGK</sequence>
<dbReference type="EMBL" id="JAWXVI010000001">
    <property type="protein sequence ID" value="MDX6187796.1"/>
    <property type="molecule type" value="Genomic_DNA"/>
</dbReference>
<name>A0ABU4R6F6_9FLAO</name>
<dbReference type="RefSeq" id="WP_230002753.1">
    <property type="nucleotide sequence ID" value="NZ_CP087134.1"/>
</dbReference>
<evidence type="ECO:0000256" key="1">
    <source>
        <dbReference type="SAM" id="Phobius"/>
    </source>
</evidence>
<proteinExistence type="predicted"/>
<feature type="transmembrane region" description="Helical" evidence="1">
    <location>
        <begin position="30"/>
        <end position="51"/>
    </location>
</feature>
<protein>
    <submittedName>
        <fullName evidence="2">Nitrogen regulatory IIA protein</fullName>
    </submittedName>
</protein>
<reference evidence="2 3" key="1">
    <citation type="submission" date="2023-11" db="EMBL/GenBank/DDBJ databases">
        <title>Unpublished Manusciprt.</title>
        <authorList>
            <person name="Saticioglu I.B."/>
            <person name="Ay H."/>
            <person name="Ajmi N."/>
            <person name="Altun S."/>
            <person name="Duman M."/>
        </authorList>
    </citation>
    <scope>NUCLEOTIDE SEQUENCE [LARGE SCALE GENOMIC DNA]</scope>
    <source>
        <strain evidence="2 3">Fl-318</strain>
    </source>
</reference>
<dbReference type="Proteomes" id="UP001273350">
    <property type="component" value="Unassembled WGS sequence"/>
</dbReference>
<keyword evidence="1" id="KW-1133">Transmembrane helix</keyword>
<evidence type="ECO:0000313" key="2">
    <source>
        <dbReference type="EMBL" id="MDX6187796.1"/>
    </source>
</evidence>
<keyword evidence="3" id="KW-1185">Reference proteome</keyword>
<comment type="caution">
    <text evidence="2">The sequence shown here is derived from an EMBL/GenBank/DDBJ whole genome shotgun (WGS) entry which is preliminary data.</text>
</comment>
<keyword evidence="1" id="KW-0472">Membrane</keyword>
<evidence type="ECO:0000313" key="3">
    <source>
        <dbReference type="Proteomes" id="UP001273350"/>
    </source>
</evidence>